<dbReference type="InterPro" id="IPR032675">
    <property type="entry name" value="LRR_dom_sf"/>
</dbReference>
<evidence type="ECO:0000259" key="4">
    <source>
        <dbReference type="Pfam" id="PF23559"/>
    </source>
</evidence>
<gene>
    <name evidence="6" type="ORF">BUALT_Bualt12G0041300</name>
</gene>
<protein>
    <submittedName>
        <fullName evidence="6">Uncharacterized protein</fullName>
    </submittedName>
</protein>
<evidence type="ECO:0000313" key="7">
    <source>
        <dbReference type="Proteomes" id="UP000826271"/>
    </source>
</evidence>
<feature type="transmembrane region" description="Helical" evidence="3">
    <location>
        <begin position="161"/>
        <end position="186"/>
    </location>
</feature>
<dbReference type="Pfam" id="PF25019">
    <property type="entry name" value="LRR_R13L1-DRL21"/>
    <property type="match status" value="1"/>
</dbReference>
<dbReference type="Gene3D" id="3.80.10.10">
    <property type="entry name" value="Ribonuclease Inhibitor"/>
    <property type="match status" value="2"/>
</dbReference>
<evidence type="ECO:0000256" key="1">
    <source>
        <dbReference type="ARBA" id="ARBA00022741"/>
    </source>
</evidence>
<name>A0AAV6WX06_9LAMI</name>
<keyword evidence="3" id="KW-1133">Transmembrane helix</keyword>
<dbReference type="InterPro" id="IPR058922">
    <property type="entry name" value="WHD_DRP"/>
</dbReference>
<feature type="transmembrane region" description="Helical" evidence="3">
    <location>
        <begin position="114"/>
        <end position="141"/>
    </location>
</feature>
<dbReference type="SUPFAM" id="SSF52058">
    <property type="entry name" value="L domain-like"/>
    <property type="match status" value="1"/>
</dbReference>
<organism evidence="6 7">
    <name type="scientific">Buddleja alternifolia</name>
    <dbReference type="NCBI Taxonomy" id="168488"/>
    <lineage>
        <taxon>Eukaryota</taxon>
        <taxon>Viridiplantae</taxon>
        <taxon>Streptophyta</taxon>
        <taxon>Embryophyta</taxon>
        <taxon>Tracheophyta</taxon>
        <taxon>Spermatophyta</taxon>
        <taxon>Magnoliopsida</taxon>
        <taxon>eudicotyledons</taxon>
        <taxon>Gunneridae</taxon>
        <taxon>Pentapetalae</taxon>
        <taxon>asterids</taxon>
        <taxon>lamiids</taxon>
        <taxon>Lamiales</taxon>
        <taxon>Scrophulariaceae</taxon>
        <taxon>Buddlejeae</taxon>
        <taxon>Buddleja</taxon>
    </lineage>
</organism>
<reference evidence="6" key="1">
    <citation type="submission" date="2019-10" db="EMBL/GenBank/DDBJ databases">
        <authorList>
            <person name="Zhang R."/>
            <person name="Pan Y."/>
            <person name="Wang J."/>
            <person name="Ma R."/>
            <person name="Yu S."/>
        </authorList>
    </citation>
    <scope>NUCLEOTIDE SEQUENCE</scope>
    <source>
        <strain evidence="6">LA-IB0</strain>
        <tissue evidence="6">Leaf</tissue>
    </source>
</reference>
<dbReference type="PANTHER" id="PTHR47186:SF24">
    <property type="entry name" value="DISEASE RESISTANCE RPP13-LIKE PROTEIN 1"/>
    <property type="match status" value="1"/>
</dbReference>
<dbReference type="EMBL" id="WHWC01000012">
    <property type="protein sequence ID" value="KAG8372197.1"/>
    <property type="molecule type" value="Genomic_DNA"/>
</dbReference>
<sequence length="937" mass="105501">MAQIKAWMRSMGQFLGVPSGNNHRDILRFCCLCLAIDLFAAMLVRITPNLIIETSVFTSTICFLIREIMFVNVGGWLGLVREFTFVLLSAVMTTSLVHYMFATKRAVEILSLRSMMLLSLVSCALALYASAVFSSIGRLLFMKRNEEKQETSRDLVPGLDVAYHSLLLVISRIAYCIWILPLLSVLKISPFEVFFMLNLVIIVVAAVNIGSTENRTSGAIPRRGAVKIRIMTSLIAHFWDTLARFQSIRPNVNIAKRKVDFQIMPHPSPSSSLAPTATSEEITLADDDVTNLEVDFQNMIRPPPRPHSSLAPPTATSVATFEERIEKFIENYQTRIRPPPSPPSSLALPTATSEEITLAEDDVTNLEVDFQTVIMPPLSPPPSLAPTATSEDITLAEDVVTNLEVPVDVILEREGYMRECILYCSIFPADYVFTRDTLIWSWLAAGLINSEQNGKREAVAIRCFDNLVRSNYIFHSGYDHLADQMRYKVGNEKNVFFNKEYLNIQYRKSLDIDTDVAELEHLSLIFEGIGQIHFEILTKCSRLKTLLLHQCYSSKLEKLLNDLFLKLKFLTTLDLSCTNIVELPSSIENLKALQYLDMSKTPIRRLPESVDSLGSLETLILIGCLRLCGLPKCMYKLINMQHLVLDISSLLLSMPIGIGKLTNLQTLGTFLVGTKDGTRIGELRTMNKLKGSLCITKLENISNKEEAGKALLCDKKDLTILEFIWSGLQDAKITIEEEILESLQPHFGIRELTIVYFCGGLLPSWMSDPSFTQISSITLHACRYCEKLPSLGELPSLKFLNIVKMEGVVDIDKLFCRKEDNGEKHAFPQLEKLSFDGMFNLEKWTGVADGDFPCLKELIIKYCPKLVDLRSLSYLISLQHLEIIDCPELCCLPEEGLPTSLKCLMVKDCPKLKERICKEQGEDWINIVSVPTLYIDH</sequence>
<evidence type="ECO:0000256" key="3">
    <source>
        <dbReference type="SAM" id="Phobius"/>
    </source>
</evidence>
<dbReference type="PANTHER" id="PTHR47186">
    <property type="entry name" value="LEUCINE-RICH REPEAT-CONTAINING PROTEIN 57"/>
    <property type="match status" value="1"/>
</dbReference>
<proteinExistence type="predicted"/>
<feature type="transmembrane region" description="Helical" evidence="3">
    <location>
        <begin position="26"/>
        <end position="44"/>
    </location>
</feature>
<feature type="transmembrane region" description="Helical" evidence="3">
    <location>
        <begin position="193"/>
        <end position="211"/>
    </location>
</feature>
<evidence type="ECO:0000256" key="2">
    <source>
        <dbReference type="ARBA" id="ARBA00022840"/>
    </source>
</evidence>
<dbReference type="AlphaFoldDB" id="A0AAV6WX06"/>
<dbReference type="Proteomes" id="UP000826271">
    <property type="component" value="Unassembled WGS sequence"/>
</dbReference>
<keyword evidence="3" id="KW-0472">Membrane</keyword>
<comment type="caution">
    <text evidence="6">The sequence shown here is derived from an EMBL/GenBank/DDBJ whole genome shotgun (WGS) entry which is preliminary data.</text>
</comment>
<keyword evidence="3" id="KW-0812">Transmembrane</keyword>
<feature type="domain" description="Disease resistance protein winged helix" evidence="4">
    <location>
        <begin position="426"/>
        <end position="474"/>
    </location>
</feature>
<evidence type="ECO:0000259" key="5">
    <source>
        <dbReference type="Pfam" id="PF25019"/>
    </source>
</evidence>
<dbReference type="Pfam" id="PF23559">
    <property type="entry name" value="WHD_DRP"/>
    <property type="match status" value="1"/>
</dbReference>
<keyword evidence="7" id="KW-1185">Reference proteome</keyword>
<accession>A0AAV6WX06</accession>
<evidence type="ECO:0000313" key="6">
    <source>
        <dbReference type="EMBL" id="KAG8372197.1"/>
    </source>
</evidence>
<feature type="domain" description="R13L1/DRL21-like LRR repeat region" evidence="5">
    <location>
        <begin position="680"/>
        <end position="805"/>
    </location>
</feature>
<keyword evidence="2" id="KW-0067">ATP-binding</keyword>
<keyword evidence="1" id="KW-0547">Nucleotide-binding</keyword>
<feature type="transmembrane region" description="Helical" evidence="3">
    <location>
        <begin position="83"/>
        <end position="102"/>
    </location>
</feature>
<dbReference type="InterPro" id="IPR056789">
    <property type="entry name" value="LRR_R13L1-DRL21"/>
</dbReference>